<name>A0A5N6MBD6_9ASTR</name>
<evidence type="ECO:0000256" key="3">
    <source>
        <dbReference type="ARBA" id="ARBA00022692"/>
    </source>
</evidence>
<keyword evidence="8" id="KW-1185">Reference proteome</keyword>
<protein>
    <recommendedName>
        <fullName evidence="9">Peroxisomal membrane protein PMP22</fullName>
    </recommendedName>
</protein>
<feature type="transmembrane region" description="Helical" evidence="6">
    <location>
        <begin position="52"/>
        <end position="71"/>
    </location>
</feature>
<dbReference type="PANTHER" id="PTHR11266">
    <property type="entry name" value="PEROXISOMAL MEMBRANE PROTEIN 2, PXMP2 MPV17"/>
    <property type="match status" value="1"/>
</dbReference>
<dbReference type="Proteomes" id="UP000326396">
    <property type="component" value="Linkage Group LG6"/>
</dbReference>
<evidence type="ECO:0000256" key="5">
    <source>
        <dbReference type="ARBA" id="ARBA00023136"/>
    </source>
</evidence>
<accession>A0A5N6MBD6</accession>
<gene>
    <name evidence="7" type="ORF">E3N88_33476</name>
</gene>
<dbReference type="AlphaFoldDB" id="A0A5N6MBD6"/>
<evidence type="ECO:0000256" key="6">
    <source>
        <dbReference type="RuleBase" id="RU363053"/>
    </source>
</evidence>
<proteinExistence type="inferred from homology"/>
<dbReference type="GO" id="GO:0005737">
    <property type="term" value="C:cytoplasm"/>
    <property type="evidence" value="ECO:0007669"/>
    <property type="project" value="TreeGrafter"/>
</dbReference>
<dbReference type="PANTHER" id="PTHR11266:SF86">
    <property type="entry name" value="PEROXISOMAL MEMBRANE PROTEIN PMP22"/>
    <property type="match status" value="1"/>
</dbReference>
<evidence type="ECO:0000313" key="8">
    <source>
        <dbReference type="Proteomes" id="UP000326396"/>
    </source>
</evidence>
<keyword evidence="3 6" id="KW-0812">Transmembrane</keyword>
<evidence type="ECO:0008006" key="9">
    <source>
        <dbReference type="Google" id="ProtNLM"/>
    </source>
</evidence>
<organism evidence="7 8">
    <name type="scientific">Mikania micrantha</name>
    <name type="common">bitter vine</name>
    <dbReference type="NCBI Taxonomy" id="192012"/>
    <lineage>
        <taxon>Eukaryota</taxon>
        <taxon>Viridiplantae</taxon>
        <taxon>Streptophyta</taxon>
        <taxon>Embryophyta</taxon>
        <taxon>Tracheophyta</taxon>
        <taxon>Spermatophyta</taxon>
        <taxon>Magnoliopsida</taxon>
        <taxon>eudicotyledons</taxon>
        <taxon>Gunneridae</taxon>
        <taxon>Pentapetalae</taxon>
        <taxon>asterids</taxon>
        <taxon>campanulids</taxon>
        <taxon>Asterales</taxon>
        <taxon>Asteraceae</taxon>
        <taxon>Asteroideae</taxon>
        <taxon>Heliantheae alliance</taxon>
        <taxon>Eupatorieae</taxon>
        <taxon>Mikania</taxon>
    </lineage>
</organism>
<evidence type="ECO:0000256" key="2">
    <source>
        <dbReference type="ARBA" id="ARBA00006824"/>
    </source>
</evidence>
<dbReference type="OrthoDB" id="10267969at2759"/>
<dbReference type="EMBL" id="SZYD01000016">
    <property type="protein sequence ID" value="KAD3337955.1"/>
    <property type="molecule type" value="Genomic_DNA"/>
</dbReference>
<evidence type="ECO:0000256" key="4">
    <source>
        <dbReference type="ARBA" id="ARBA00022989"/>
    </source>
</evidence>
<feature type="transmembrane region" description="Helical" evidence="6">
    <location>
        <begin position="154"/>
        <end position="174"/>
    </location>
</feature>
<evidence type="ECO:0000313" key="7">
    <source>
        <dbReference type="EMBL" id="KAD3337955.1"/>
    </source>
</evidence>
<reference evidence="7 8" key="1">
    <citation type="submission" date="2019-05" db="EMBL/GenBank/DDBJ databases">
        <title>Mikania micrantha, genome provides insights into the molecular mechanism of rapid growth.</title>
        <authorList>
            <person name="Liu B."/>
        </authorList>
    </citation>
    <scope>NUCLEOTIDE SEQUENCE [LARGE SCALE GENOMIC DNA]</scope>
    <source>
        <strain evidence="7">NLD-2019</strain>
        <tissue evidence="7">Leaf</tissue>
    </source>
</reference>
<comment type="caution">
    <text evidence="7">The sequence shown here is derived from an EMBL/GenBank/DDBJ whole genome shotgun (WGS) entry which is preliminary data.</text>
</comment>
<keyword evidence="4 6" id="KW-1133">Transmembrane helix</keyword>
<dbReference type="GO" id="GO:0016020">
    <property type="term" value="C:membrane"/>
    <property type="evidence" value="ECO:0007669"/>
    <property type="project" value="UniProtKB-SubCell"/>
</dbReference>
<comment type="similarity">
    <text evidence="2 6">Belongs to the peroxisomal membrane protein PXMP2/4 family.</text>
</comment>
<sequence>MSIVKKGFQQYLLQLQQHPLRTKALTAGLLSAISDVLSQKLSGIQKLQIRRIILKVLFGCAYLGPFGHFYHTFLDKLFKGKKDSKTVAKKVVIDQLTSSPFNNLMFMLYYGFVIEGRQWANVKSKIKTEYLKVQYASWMFWPVVGWFNNRHVPLQFRVIVQSFIAMCWGIFLTLRARSMALIKD</sequence>
<dbReference type="Pfam" id="PF04117">
    <property type="entry name" value="Mpv17_PMP22"/>
    <property type="match status" value="1"/>
</dbReference>
<keyword evidence="5 6" id="KW-0472">Membrane</keyword>
<comment type="subcellular location">
    <subcellularLocation>
        <location evidence="1">Membrane</location>
        <topology evidence="1">Multi-pass membrane protein</topology>
    </subcellularLocation>
</comment>
<evidence type="ECO:0000256" key="1">
    <source>
        <dbReference type="ARBA" id="ARBA00004141"/>
    </source>
</evidence>
<dbReference type="InterPro" id="IPR007248">
    <property type="entry name" value="Mpv17_PMP22"/>
</dbReference>